<protein>
    <submittedName>
        <fullName evidence="3">Uncharacterized protein</fullName>
    </submittedName>
</protein>
<keyword evidence="4" id="KW-1185">Reference proteome</keyword>
<dbReference type="EMBL" id="JAMRXG010000006">
    <property type="protein sequence ID" value="MCM6775055.1"/>
    <property type="molecule type" value="Genomic_DNA"/>
</dbReference>
<accession>A0A9X2E7K8</accession>
<evidence type="ECO:0000256" key="2">
    <source>
        <dbReference type="SAM" id="SignalP"/>
    </source>
</evidence>
<name>A0A9X2E7K8_9NOCA</name>
<comment type="caution">
    <text evidence="3">The sequence shown here is derived from an EMBL/GenBank/DDBJ whole genome shotgun (WGS) entry which is preliminary data.</text>
</comment>
<evidence type="ECO:0000313" key="4">
    <source>
        <dbReference type="Proteomes" id="UP001139157"/>
    </source>
</evidence>
<feature type="compositionally biased region" description="Low complexity" evidence="1">
    <location>
        <begin position="28"/>
        <end position="50"/>
    </location>
</feature>
<dbReference type="RefSeq" id="WP_251912976.1">
    <property type="nucleotide sequence ID" value="NZ_JAMRXG010000006.1"/>
</dbReference>
<gene>
    <name evidence="3" type="ORF">NDR86_16400</name>
</gene>
<feature type="compositionally biased region" description="Pro residues" evidence="1">
    <location>
        <begin position="51"/>
        <end position="64"/>
    </location>
</feature>
<evidence type="ECO:0000313" key="3">
    <source>
        <dbReference type="EMBL" id="MCM6775055.1"/>
    </source>
</evidence>
<feature type="region of interest" description="Disordered" evidence="1">
    <location>
        <begin position="22"/>
        <end position="71"/>
    </location>
</feature>
<keyword evidence="2" id="KW-0732">Signal</keyword>
<feature type="chain" id="PRO_5040836513" evidence="2">
    <location>
        <begin position="23"/>
        <end position="243"/>
    </location>
</feature>
<dbReference type="Proteomes" id="UP001139157">
    <property type="component" value="Unassembled WGS sequence"/>
</dbReference>
<organism evidence="3 4">
    <name type="scientific">Nocardia pulmonis</name>
    <dbReference type="NCBI Taxonomy" id="2951408"/>
    <lineage>
        <taxon>Bacteria</taxon>
        <taxon>Bacillati</taxon>
        <taxon>Actinomycetota</taxon>
        <taxon>Actinomycetes</taxon>
        <taxon>Mycobacteriales</taxon>
        <taxon>Nocardiaceae</taxon>
        <taxon>Nocardia</taxon>
    </lineage>
</organism>
<feature type="signal peptide" evidence="2">
    <location>
        <begin position="1"/>
        <end position="22"/>
    </location>
</feature>
<dbReference type="AlphaFoldDB" id="A0A9X2E7K8"/>
<evidence type="ECO:0000256" key="1">
    <source>
        <dbReference type="SAM" id="MobiDB-lite"/>
    </source>
</evidence>
<sequence>MRTTSRALAVVTTALLFGPTGCGDAHNSAKTSTTTAAASSNPTATSAVPPTLRPVPPRPAPPEPGLADVECGPVQGSNGKSANVIAIATAAGRVGCTEAITVATDYIGTPRSGDAVAVDGWTCQPQLDPGTPHVCFKDDLFIGLRGGGGPATPSLSPSPAPTADVDCGTITDAEGATRTVIAVNTPAGQAGCTEAVNVASAYAARISDSDRAVVEGWDCRAQADPNVPSVCSRAGLLINLLAR</sequence>
<reference evidence="3" key="1">
    <citation type="submission" date="2022-06" db="EMBL/GenBank/DDBJ databases">
        <title>Novel species in genus nocardia.</title>
        <authorList>
            <person name="Li F."/>
        </authorList>
    </citation>
    <scope>NUCLEOTIDE SEQUENCE</scope>
    <source>
        <strain evidence="3">CDC141</strain>
    </source>
</reference>
<proteinExistence type="predicted"/>